<dbReference type="PROSITE" id="PS50850">
    <property type="entry name" value="MFS"/>
    <property type="match status" value="1"/>
</dbReference>
<feature type="transmembrane region" description="Helical" evidence="6">
    <location>
        <begin position="292"/>
        <end position="310"/>
    </location>
</feature>
<dbReference type="PANTHER" id="PTHR43791">
    <property type="entry name" value="PERMEASE-RELATED"/>
    <property type="match status" value="1"/>
</dbReference>
<feature type="transmembrane region" description="Helical" evidence="6">
    <location>
        <begin position="30"/>
        <end position="47"/>
    </location>
</feature>
<feature type="transmembrane region" description="Helical" evidence="6">
    <location>
        <begin position="256"/>
        <end position="277"/>
    </location>
</feature>
<accession>A0ABU3Q3Y7</accession>
<protein>
    <submittedName>
        <fullName evidence="8">MFS transporter</fullName>
    </submittedName>
</protein>
<feature type="transmembrane region" description="Helical" evidence="6">
    <location>
        <begin position="372"/>
        <end position="395"/>
    </location>
</feature>
<gene>
    <name evidence="8" type="ORF">RQX22_04070</name>
</gene>
<dbReference type="InterPro" id="IPR036259">
    <property type="entry name" value="MFS_trans_sf"/>
</dbReference>
<evidence type="ECO:0000256" key="4">
    <source>
        <dbReference type="ARBA" id="ARBA00022989"/>
    </source>
</evidence>
<sequence length="441" mass="47284">MNDAIRQESPTVAAGAVIPTRMEEAALAKAFWRLIPLLGLLYFISFLDRVNVGFAALTMNQDIGLSAAAYGFGAGIFFLGYFLFEIPSNLMLERVGARRWIARIMVTWGILSVAMAFVTGPVSFWIVRFLLGAAEAGFFPGIILYLTYWFPGAMRGRIMGWFLMALPLSNAIGAPFSTWLLGHSVFGLAGWQTMFVVEGLPAILLGLLVLRILPDKPAKASWLDSGEAVAIEAVLVRDSQAARHVGLRAGLTSPRVWHFAFIYFGIVIGLYGFGFWAPQMIKAFGDLSNQQVGLLTTAPYLLVPLGMYLWGRRSDRQGERRWHLALAAFLGATGFAASALTDDPMLKMAAFMVAAMGVYAALPIFWTLPTAFLSGTAAAGGIALINSIGNLGGYFGPAAIGHLKDQFGFGLGLLVLAAGLASAGGLALLVPRDRCAGATSR</sequence>
<comment type="caution">
    <text evidence="8">The sequence shown here is derived from an EMBL/GenBank/DDBJ whole genome shotgun (WGS) entry which is preliminary data.</text>
</comment>
<feature type="transmembrane region" description="Helical" evidence="6">
    <location>
        <begin position="193"/>
        <end position="213"/>
    </location>
</feature>
<feature type="transmembrane region" description="Helical" evidence="6">
    <location>
        <begin position="346"/>
        <end position="365"/>
    </location>
</feature>
<feature type="domain" description="Major facilitator superfamily (MFS) profile" evidence="7">
    <location>
        <begin position="34"/>
        <end position="434"/>
    </location>
</feature>
<evidence type="ECO:0000313" key="8">
    <source>
        <dbReference type="EMBL" id="MDT9598126.1"/>
    </source>
</evidence>
<evidence type="ECO:0000256" key="2">
    <source>
        <dbReference type="ARBA" id="ARBA00022448"/>
    </source>
</evidence>
<dbReference type="SUPFAM" id="SSF103473">
    <property type="entry name" value="MFS general substrate transporter"/>
    <property type="match status" value="1"/>
</dbReference>
<dbReference type="InterPro" id="IPR011701">
    <property type="entry name" value="MFS"/>
</dbReference>
<keyword evidence="4 6" id="KW-1133">Transmembrane helix</keyword>
<proteinExistence type="predicted"/>
<evidence type="ECO:0000256" key="1">
    <source>
        <dbReference type="ARBA" id="ARBA00004141"/>
    </source>
</evidence>
<feature type="transmembrane region" description="Helical" evidence="6">
    <location>
        <begin position="67"/>
        <end position="88"/>
    </location>
</feature>
<organism evidence="8 9">
    <name type="scientific">Sphingosinicella rhizophila</name>
    <dbReference type="NCBI Taxonomy" id="3050082"/>
    <lineage>
        <taxon>Bacteria</taxon>
        <taxon>Pseudomonadati</taxon>
        <taxon>Pseudomonadota</taxon>
        <taxon>Alphaproteobacteria</taxon>
        <taxon>Sphingomonadales</taxon>
        <taxon>Sphingosinicellaceae</taxon>
        <taxon>Sphingosinicella</taxon>
    </lineage>
</organism>
<dbReference type="RefSeq" id="WP_315723898.1">
    <property type="nucleotide sequence ID" value="NZ_JAVUPU010000002.1"/>
</dbReference>
<feature type="transmembrane region" description="Helical" evidence="6">
    <location>
        <begin position="407"/>
        <end position="431"/>
    </location>
</feature>
<comment type="subcellular location">
    <subcellularLocation>
        <location evidence="1">Membrane</location>
        <topology evidence="1">Multi-pass membrane protein</topology>
    </subcellularLocation>
</comment>
<dbReference type="Gene3D" id="1.20.1250.20">
    <property type="entry name" value="MFS general substrate transporter like domains"/>
    <property type="match status" value="2"/>
</dbReference>
<dbReference type="EMBL" id="JAVUPU010000002">
    <property type="protein sequence ID" value="MDT9598126.1"/>
    <property type="molecule type" value="Genomic_DNA"/>
</dbReference>
<feature type="transmembrane region" description="Helical" evidence="6">
    <location>
        <begin position="322"/>
        <end position="340"/>
    </location>
</feature>
<dbReference type="CDD" id="cd17319">
    <property type="entry name" value="MFS_ExuT_GudP_like"/>
    <property type="match status" value="1"/>
</dbReference>
<reference evidence="8 9" key="1">
    <citation type="submission" date="2023-05" db="EMBL/GenBank/DDBJ databases">
        <authorList>
            <person name="Guo Y."/>
        </authorList>
    </citation>
    <scope>NUCLEOTIDE SEQUENCE [LARGE SCALE GENOMIC DNA]</scope>
    <source>
        <strain evidence="8 9">GR2756</strain>
    </source>
</reference>
<keyword evidence="3 6" id="KW-0812">Transmembrane</keyword>
<dbReference type="Proteomes" id="UP001259572">
    <property type="component" value="Unassembled WGS sequence"/>
</dbReference>
<evidence type="ECO:0000256" key="5">
    <source>
        <dbReference type="ARBA" id="ARBA00023136"/>
    </source>
</evidence>
<feature type="transmembrane region" description="Helical" evidence="6">
    <location>
        <begin position="125"/>
        <end position="146"/>
    </location>
</feature>
<keyword evidence="2" id="KW-0813">Transport</keyword>
<evidence type="ECO:0000313" key="9">
    <source>
        <dbReference type="Proteomes" id="UP001259572"/>
    </source>
</evidence>
<evidence type="ECO:0000256" key="6">
    <source>
        <dbReference type="SAM" id="Phobius"/>
    </source>
</evidence>
<name>A0ABU3Q3Y7_9SPHN</name>
<evidence type="ECO:0000256" key="3">
    <source>
        <dbReference type="ARBA" id="ARBA00022692"/>
    </source>
</evidence>
<dbReference type="Pfam" id="PF07690">
    <property type="entry name" value="MFS_1"/>
    <property type="match status" value="2"/>
</dbReference>
<dbReference type="PANTHER" id="PTHR43791:SF36">
    <property type="entry name" value="TRANSPORTER, PUTATIVE (AFU_ORTHOLOGUE AFUA_6G08340)-RELATED"/>
    <property type="match status" value="1"/>
</dbReference>
<dbReference type="InterPro" id="IPR020846">
    <property type="entry name" value="MFS_dom"/>
</dbReference>
<keyword evidence="9" id="KW-1185">Reference proteome</keyword>
<feature type="transmembrane region" description="Helical" evidence="6">
    <location>
        <begin position="158"/>
        <end position="181"/>
    </location>
</feature>
<evidence type="ECO:0000259" key="7">
    <source>
        <dbReference type="PROSITE" id="PS50850"/>
    </source>
</evidence>
<feature type="transmembrane region" description="Helical" evidence="6">
    <location>
        <begin position="100"/>
        <end position="119"/>
    </location>
</feature>
<keyword evidence="5 6" id="KW-0472">Membrane</keyword>